<evidence type="ECO:0000313" key="2">
    <source>
        <dbReference type="Proteomes" id="UP000785625"/>
    </source>
</evidence>
<organism evidence="1 2">
    <name type="scientific">Limosilactobacillus coleohominis</name>
    <dbReference type="NCBI Taxonomy" id="181675"/>
    <lineage>
        <taxon>Bacteria</taxon>
        <taxon>Bacillati</taxon>
        <taxon>Bacillota</taxon>
        <taxon>Bacilli</taxon>
        <taxon>Lactobacillales</taxon>
        <taxon>Lactobacillaceae</taxon>
        <taxon>Limosilactobacillus</taxon>
    </lineage>
</organism>
<dbReference type="SUPFAM" id="SSF54518">
    <property type="entry name" value="Tubby C-terminal domain-like"/>
    <property type="match status" value="1"/>
</dbReference>
<dbReference type="Proteomes" id="UP000785625">
    <property type="component" value="Unassembled WGS sequence"/>
</dbReference>
<reference evidence="1 2" key="1">
    <citation type="journal article" date="2021" name="Sci. Rep.">
        <title>The distribution of antibiotic resistance genes in chicken gut microbiota commensals.</title>
        <authorList>
            <person name="Juricova H."/>
            <person name="Matiasovicova J."/>
            <person name="Kubasova T."/>
            <person name="Cejkova D."/>
            <person name="Rychlik I."/>
        </authorList>
    </citation>
    <scope>NUCLEOTIDE SEQUENCE [LARGE SCALE GENOMIC DNA]</scope>
    <source>
        <strain evidence="1 2">An574</strain>
    </source>
</reference>
<sequence length="187" mass="21538">MNSMRTLYLKNRANDRSATIIHDNTNQACYLLTGKWGLRHDALSIYTMQGQLLGEIRQLSLGLMPKFAIYQNRQKVGTIGKSLGFVREFIYIHDLNWVIVGNAFTNHYRVFRNNHLVFTMDPEQSSGGLYCRLTVSQEADEPIAILVACILNHWSHKGDVNRLKSRIPRWRINRNSSPELGCFNNLN</sequence>
<proteinExistence type="predicted"/>
<keyword evidence="2" id="KW-1185">Reference proteome</keyword>
<dbReference type="InterPro" id="IPR025659">
    <property type="entry name" value="Tubby-like_C"/>
</dbReference>
<evidence type="ECO:0000313" key="1">
    <source>
        <dbReference type="EMBL" id="MBM6941342.1"/>
    </source>
</evidence>
<dbReference type="InterPro" id="IPR007612">
    <property type="entry name" value="LOR"/>
</dbReference>
<dbReference type="Pfam" id="PF04525">
    <property type="entry name" value="LOR"/>
    <property type="match status" value="1"/>
</dbReference>
<comment type="caution">
    <text evidence="1">The sequence shown here is derived from an EMBL/GenBank/DDBJ whole genome shotgun (WGS) entry which is preliminary data.</text>
</comment>
<name>A0ABS2GYH4_9LACO</name>
<gene>
    <name evidence="1" type="ORF">H5975_07755</name>
</gene>
<dbReference type="EMBL" id="JACJKU010000116">
    <property type="protein sequence ID" value="MBM6941342.1"/>
    <property type="molecule type" value="Genomic_DNA"/>
</dbReference>
<protein>
    <recommendedName>
        <fullName evidence="3">YxjI</fullName>
    </recommendedName>
</protein>
<evidence type="ECO:0008006" key="3">
    <source>
        <dbReference type="Google" id="ProtNLM"/>
    </source>
</evidence>
<accession>A0ABS2GYH4</accession>